<dbReference type="OrthoDB" id="3213425at2"/>
<dbReference type="AlphaFoldDB" id="A0A5N0UWV4"/>
<protein>
    <submittedName>
        <fullName evidence="2">Helix-turn-helix transcriptional regulator</fullName>
    </submittedName>
</protein>
<gene>
    <name evidence="2" type="ORF">FPZ12_029475</name>
</gene>
<name>A0A5N0UWV4_9PSEU</name>
<dbReference type="EMBL" id="VMNW02000056">
    <property type="protein sequence ID" value="KAA9155528.1"/>
    <property type="molecule type" value="Genomic_DNA"/>
</dbReference>
<dbReference type="CDD" id="cd00093">
    <property type="entry name" value="HTH_XRE"/>
    <property type="match status" value="1"/>
</dbReference>
<evidence type="ECO:0000313" key="3">
    <source>
        <dbReference type="Proteomes" id="UP000319769"/>
    </source>
</evidence>
<evidence type="ECO:0000259" key="1">
    <source>
        <dbReference type="PROSITE" id="PS50943"/>
    </source>
</evidence>
<dbReference type="SMART" id="SM00530">
    <property type="entry name" value="HTH_XRE"/>
    <property type="match status" value="1"/>
</dbReference>
<proteinExistence type="predicted"/>
<dbReference type="Pfam" id="PF13560">
    <property type="entry name" value="HTH_31"/>
    <property type="match status" value="1"/>
</dbReference>
<dbReference type="PROSITE" id="PS50943">
    <property type="entry name" value="HTH_CROC1"/>
    <property type="match status" value="1"/>
</dbReference>
<dbReference type="InterPro" id="IPR001387">
    <property type="entry name" value="Cro/C1-type_HTH"/>
</dbReference>
<keyword evidence="3" id="KW-1185">Reference proteome</keyword>
<dbReference type="InterPro" id="IPR011990">
    <property type="entry name" value="TPR-like_helical_dom_sf"/>
</dbReference>
<accession>A0A5N0UWV4</accession>
<reference evidence="2" key="1">
    <citation type="submission" date="2019-09" db="EMBL/GenBank/DDBJ databases">
        <authorList>
            <person name="Teo W.F.A."/>
            <person name="Duangmal K."/>
        </authorList>
    </citation>
    <scope>NUCLEOTIDE SEQUENCE [LARGE SCALE GENOMIC DNA]</scope>
    <source>
        <strain evidence="2">K81G1</strain>
    </source>
</reference>
<dbReference type="Proteomes" id="UP000319769">
    <property type="component" value="Unassembled WGS sequence"/>
</dbReference>
<dbReference type="GO" id="GO:0003677">
    <property type="term" value="F:DNA binding"/>
    <property type="evidence" value="ECO:0007669"/>
    <property type="project" value="InterPro"/>
</dbReference>
<dbReference type="InterPro" id="IPR010982">
    <property type="entry name" value="Lambda_DNA-bd_dom_sf"/>
</dbReference>
<dbReference type="RefSeq" id="WP_144748850.1">
    <property type="nucleotide sequence ID" value="NZ_VMNW02000056.1"/>
</dbReference>
<dbReference type="Gene3D" id="1.10.260.40">
    <property type="entry name" value="lambda repressor-like DNA-binding domains"/>
    <property type="match status" value="1"/>
</dbReference>
<comment type="caution">
    <text evidence="2">The sequence shown here is derived from an EMBL/GenBank/DDBJ whole genome shotgun (WGS) entry which is preliminary data.</text>
</comment>
<organism evidence="2 3">
    <name type="scientific">Amycolatopsis acidicola</name>
    <dbReference type="NCBI Taxonomy" id="2596893"/>
    <lineage>
        <taxon>Bacteria</taxon>
        <taxon>Bacillati</taxon>
        <taxon>Actinomycetota</taxon>
        <taxon>Actinomycetes</taxon>
        <taxon>Pseudonocardiales</taxon>
        <taxon>Pseudonocardiaceae</taxon>
        <taxon>Amycolatopsis</taxon>
    </lineage>
</organism>
<dbReference type="SUPFAM" id="SSF48452">
    <property type="entry name" value="TPR-like"/>
    <property type="match status" value="1"/>
</dbReference>
<evidence type="ECO:0000313" key="2">
    <source>
        <dbReference type="EMBL" id="KAA9155528.1"/>
    </source>
</evidence>
<dbReference type="SUPFAM" id="SSF47413">
    <property type="entry name" value="lambda repressor-like DNA-binding domains"/>
    <property type="match status" value="1"/>
</dbReference>
<feature type="domain" description="HTH cro/C1-type" evidence="1">
    <location>
        <begin position="7"/>
        <end position="61"/>
    </location>
</feature>
<sequence>MGSGERLRQARENAGLSLAAMAQRTHYSKPYLSQLETGRRTLQPEHVTAYSRALGVPLAVLYGPSLEPLRVAHEWLVADTPAQVHAAAGRRVGVSLAEEMERRVIELRHLDDTIGGGDLYPIVERELAAAEDLVAHASYAEPIGRRLLTVVGELAQLAGWVSSDAGRYAEAEYTYLNGVSAAQDAGDRALAGQLLSSLSYQLANVGNPADAALLARSAVKGATGASPKAHALLLERVAWASAKARDDDATRRALDDVDDTYESRSDSAPEPEWTYWLDRSEIDVMAGRCLIEIGQPARAEPLISAAVAGYAPDHAREKALYRTWIAEAWAKSGELDAARAALATARKDATAVNSMRLQVRIAAVETMIERLTVSR</sequence>